<evidence type="ECO:0000313" key="1">
    <source>
        <dbReference type="EMBL" id="PCJ43762.1"/>
    </source>
</evidence>
<evidence type="ECO:0000313" key="2">
    <source>
        <dbReference type="Proteomes" id="UP000228987"/>
    </source>
</evidence>
<evidence type="ECO:0008006" key="3">
    <source>
        <dbReference type="Google" id="ProtNLM"/>
    </source>
</evidence>
<dbReference type="Pfam" id="PF11964">
    <property type="entry name" value="SpoIIAA-like"/>
    <property type="match status" value="1"/>
</dbReference>
<dbReference type="Proteomes" id="UP000228987">
    <property type="component" value="Unassembled WGS sequence"/>
</dbReference>
<comment type="caution">
    <text evidence="1">The sequence shown here is derived from an EMBL/GenBank/DDBJ whole genome shotgun (WGS) entry which is preliminary data.</text>
</comment>
<sequence length="123" mass="14016">MLTVNKIDNQRLDIELSGKLDTEDMKTALDQFIELANTIYQGKMLYTIVDFHLPSLGAIIHEFSRLPAMLRIINNFDRAAILTDKVWLQKAAEIEGKLIPGLKIKAFNLNQKTEAEAWLNSDE</sequence>
<dbReference type="InterPro" id="IPR021866">
    <property type="entry name" value="SpoIIAA-like"/>
</dbReference>
<proteinExistence type="predicted"/>
<dbReference type="AlphaFoldDB" id="A0A2A5CIZ9"/>
<dbReference type="InterPro" id="IPR036513">
    <property type="entry name" value="STAS_dom_sf"/>
</dbReference>
<dbReference type="InterPro" id="IPR038396">
    <property type="entry name" value="SpoIIAA-like_sf"/>
</dbReference>
<name>A0A2A5CIZ9_9GAMM</name>
<dbReference type="EMBL" id="NVWI01000001">
    <property type="protein sequence ID" value="PCJ43762.1"/>
    <property type="molecule type" value="Genomic_DNA"/>
</dbReference>
<protein>
    <recommendedName>
        <fullName evidence="3">STAS/SEC14 domain-containing protein</fullName>
    </recommendedName>
</protein>
<organism evidence="1 2">
    <name type="scientific">SAR86 cluster bacterium</name>
    <dbReference type="NCBI Taxonomy" id="2030880"/>
    <lineage>
        <taxon>Bacteria</taxon>
        <taxon>Pseudomonadati</taxon>
        <taxon>Pseudomonadota</taxon>
        <taxon>Gammaproteobacteria</taxon>
        <taxon>SAR86 cluster</taxon>
    </lineage>
</organism>
<dbReference type="Gene3D" id="3.40.50.10600">
    <property type="entry name" value="SpoIIaa-like domains"/>
    <property type="match status" value="1"/>
</dbReference>
<reference evidence="2" key="1">
    <citation type="submission" date="2017-08" db="EMBL/GenBank/DDBJ databases">
        <title>A dynamic microbial community with high functional redundancy inhabits the cold, oxic subseafloor aquifer.</title>
        <authorList>
            <person name="Tully B.J."/>
            <person name="Wheat C.G."/>
            <person name="Glazer B.T."/>
            <person name="Huber J.A."/>
        </authorList>
    </citation>
    <scope>NUCLEOTIDE SEQUENCE [LARGE SCALE GENOMIC DNA]</scope>
</reference>
<accession>A0A2A5CIZ9</accession>
<gene>
    <name evidence="1" type="ORF">COA71_02525</name>
</gene>
<dbReference type="SUPFAM" id="SSF52091">
    <property type="entry name" value="SpoIIaa-like"/>
    <property type="match status" value="1"/>
</dbReference>